<dbReference type="PANTHER" id="PTHR11635">
    <property type="entry name" value="CAMP-DEPENDENT PROTEIN KINASE REGULATORY CHAIN"/>
    <property type="match status" value="1"/>
</dbReference>
<proteinExistence type="inferred from homology"/>
<feature type="domain" description="Cyclic nucleotide-binding" evidence="12">
    <location>
        <begin position="392"/>
        <end position="500"/>
    </location>
</feature>
<dbReference type="PIRSF" id="PIRSF000548">
    <property type="entry name" value="PK_regulatory"/>
    <property type="match status" value="1"/>
</dbReference>
<dbReference type="InterPro" id="IPR014710">
    <property type="entry name" value="RmlC-like_jellyroll"/>
</dbReference>
<keyword evidence="14" id="KW-1185">Reference proteome</keyword>
<evidence type="ECO:0000256" key="2">
    <source>
        <dbReference type="ARBA" id="ARBA00020355"/>
    </source>
</evidence>
<feature type="compositionally biased region" description="Polar residues" evidence="11">
    <location>
        <begin position="125"/>
        <end position="134"/>
    </location>
</feature>
<dbReference type="PANTHER" id="PTHR11635:SF152">
    <property type="entry name" value="CAMP-DEPENDENT PROTEIN KINASE TYPE I REGULATORY SUBUNIT-RELATED"/>
    <property type="match status" value="1"/>
</dbReference>
<feature type="compositionally biased region" description="Basic and acidic residues" evidence="11">
    <location>
        <begin position="86"/>
        <end position="103"/>
    </location>
</feature>
<keyword evidence="3" id="KW-0597">Phosphoprotein</keyword>
<evidence type="ECO:0000256" key="3">
    <source>
        <dbReference type="ARBA" id="ARBA00022553"/>
    </source>
</evidence>
<dbReference type="InterPro" id="IPR018490">
    <property type="entry name" value="cNMP-bd_dom_sf"/>
</dbReference>
<evidence type="ECO:0000259" key="12">
    <source>
        <dbReference type="PROSITE" id="PS50042"/>
    </source>
</evidence>
<dbReference type="FunFam" id="2.60.120.10:FF:000118">
    <property type="entry name" value="cAMP-dependent protein kinase regulatory subunit"/>
    <property type="match status" value="1"/>
</dbReference>
<dbReference type="Gene3D" id="2.60.120.10">
    <property type="entry name" value="Jelly Rolls"/>
    <property type="match status" value="2"/>
</dbReference>
<accession>A0A9W7DFK6</accession>
<organism evidence="13 14">
    <name type="scientific">Ambrosiozyma monospora</name>
    <name type="common">Yeast</name>
    <name type="synonym">Endomycopsis monosporus</name>
    <dbReference type="NCBI Taxonomy" id="43982"/>
    <lineage>
        <taxon>Eukaryota</taxon>
        <taxon>Fungi</taxon>
        <taxon>Dikarya</taxon>
        <taxon>Ascomycota</taxon>
        <taxon>Saccharomycotina</taxon>
        <taxon>Pichiomycetes</taxon>
        <taxon>Pichiales</taxon>
        <taxon>Pichiaceae</taxon>
        <taxon>Ambrosiozyma</taxon>
    </lineage>
</organism>
<feature type="binding site" evidence="10">
    <location>
        <position position="459"/>
    </location>
    <ligand>
        <name>3',5'-cyclic AMP</name>
        <dbReference type="ChEBI" id="CHEBI:58165"/>
        <label>2</label>
    </ligand>
</feature>
<keyword evidence="5" id="KW-0677">Repeat</keyword>
<dbReference type="GO" id="GO:0034236">
    <property type="term" value="F:protein kinase A catalytic subunit binding"/>
    <property type="evidence" value="ECO:0007669"/>
    <property type="project" value="TreeGrafter"/>
</dbReference>
<dbReference type="GO" id="GO:0004862">
    <property type="term" value="F:cAMP-dependent protein kinase inhibitor activity"/>
    <property type="evidence" value="ECO:0007669"/>
    <property type="project" value="TreeGrafter"/>
</dbReference>
<dbReference type="PROSITE" id="PS50042">
    <property type="entry name" value="CNMP_BINDING_3"/>
    <property type="match status" value="2"/>
</dbReference>
<dbReference type="InterPro" id="IPR000595">
    <property type="entry name" value="cNMP-bd_dom"/>
</dbReference>
<dbReference type="PROSITE" id="PS00889">
    <property type="entry name" value="CNMP_BINDING_2"/>
    <property type="match status" value="2"/>
</dbReference>
<evidence type="ECO:0000256" key="9">
    <source>
        <dbReference type="PIRNR" id="PIRNR000548"/>
    </source>
</evidence>
<evidence type="ECO:0000256" key="10">
    <source>
        <dbReference type="PIRSR" id="PIRSR000548-1"/>
    </source>
</evidence>
<protein>
    <recommendedName>
        <fullName evidence="2 9">cAMP-dependent protein kinase regulatory subunit</fullName>
    </recommendedName>
</protein>
<keyword evidence="7 9" id="KW-0114">cAMP</keyword>
<dbReference type="GO" id="GO:0009267">
    <property type="term" value="P:cellular response to starvation"/>
    <property type="evidence" value="ECO:0007669"/>
    <property type="project" value="UniProtKB-ARBA"/>
</dbReference>
<comment type="subunit">
    <text evidence="8 9">Tetramer, composed of 2 regulatory (R) and 2 catalytic (C) subunits. In the presence of cAMP it dissociates into 2 active monomeric C subunits and an R dimer.</text>
</comment>
<dbReference type="InterPro" id="IPR003117">
    <property type="entry name" value="cAMP_dep_PK_reg_su_I/II_a/b"/>
</dbReference>
<dbReference type="SUPFAM" id="SSF51206">
    <property type="entry name" value="cAMP-binding domain-like"/>
    <property type="match status" value="2"/>
</dbReference>
<keyword evidence="4 9" id="KW-0116">cAMP-binding</keyword>
<dbReference type="Pfam" id="PF02197">
    <property type="entry name" value="RIIa"/>
    <property type="match status" value="1"/>
</dbReference>
<evidence type="ECO:0000256" key="4">
    <source>
        <dbReference type="ARBA" id="ARBA00022566"/>
    </source>
</evidence>
<keyword evidence="6 9" id="KW-0547">Nucleotide-binding</keyword>
<dbReference type="SMART" id="SM00100">
    <property type="entry name" value="cNMP"/>
    <property type="match status" value="2"/>
</dbReference>
<feature type="compositionally biased region" description="Low complexity" evidence="11">
    <location>
        <begin position="179"/>
        <end position="202"/>
    </location>
</feature>
<comment type="caution">
    <text evidence="13">The sequence shown here is derived from an EMBL/GenBank/DDBJ whole genome shotgun (WGS) entry which is preliminary data.</text>
</comment>
<dbReference type="SMART" id="SM00394">
    <property type="entry name" value="RIIa"/>
    <property type="match status" value="1"/>
</dbReference>
<dbReference type="FunFam" id="2.60.120.10:FF:000039">
    <property type="entry name" value="cAMP-dependent protein kinase regulatory subunit"/>
    <property type="match status" value="1"/>
</dbReference>
<name>A0A9W7DFK6_AMBMO</name>
<evidence type="ECO:0000256" key="8">
    <source>
        <dbReference type="ARBA" id="ARBA00025979"/>
    </source>
</evidence>
<reference evidence="13" key="1">
    <citation type="submission" date="2023-04" db="EMBL/GenBank/DDBJ databases">
        <title>Ambrosiozyma monospora NBRC 1965.</title>
        <authorList>
            <person name="Ichikawa N."/>
            <person name="Sato H."/>
            <person name="Tonouchi N."/>
        </authorList>
    </citation>
    <scope>NUCLEOTIDE SEQUENCE</scope>
    <source>
        <strain evidence="13">NBRC 1965</strain>
    </source>
</reference>
<dbReference type="GO" id="GO:0005634">
    <property type="term" value="C:nucleus"/>
    <property type="evidence" value="ECO:0007669"/>
    <property type="project" value="TreeGrafter"/>
</dbReference>
<dbReference type="InterPro" id="IPR050503">
    <property type="entry name" value="cAMP-dep_PK_reg_su-like"/>
</dbReference>
<dbReference type="Proteomes" id="UP001165063">
    <property type="component" value="Unassembled WGS sequence"/>
</dbReference>
<dbReference type="CDD" id="cd00038">
    <property type="entry name" value="CAP_ED"/>
    <property type="match status" value="2"/>
</dbReference>
<feature type="compositionally biased region" description="Polar residues" evidence="11">
    <location>
        <begin position="156"/>
        <end position="178"/>
    </location>
</feature>
<comment type="similarity">
    <text evidence="1 9">Belongs to the cAMP-dependent kinase regulatory chain family.</text>
</comment>
<evidence type="ECO:0000256" key="6">
    <source>
        <dbReference type="ARBA" id="ARBA00022741"/>
    </source>
</evidence>
<dbReference type="OrthoDB" id="417078at2759"/>
<feature type="region of interest" description="Disordered" evidence="11">
    <location>
        <begin position="86"/>
        <end position="206"/>
    </location>
</feature>
<dbReference type="CDD" id="cd12098">
    <property type="entry name" value="DD_R_ScPKA-like"/>
    <property type="match status" value="1"/>
</dbReference>
<evidence type="ECO:0000256" key="11">
    <source>
        <dbReference type="SAM" id="MobiDB-lite"/>
    </source>
</evidence>
<dbReference type="InterPro" id="IPR012198">
    <property type="entry name" value="cAMP_dep_PK_reg_su"/>
</dbReference>
<gene>
    <name evidence="13" type="ORF">Amon01_000416200</name>
</gene>
<feature type="compositionally biased region" description="Low complexity" evidence="11">
    <location>
        <begin position="143"/>
        <end position="155"/>
    </location>
</feature>
<feature type="binding site" evidence="10">
    <location>
        <position position="348"/>
    </location>
    <ligand>
        <name>3',5'-cyclic AMP</name>
        <dbReference type="ChEBI" id="CHEBI:58165"/>
        <label>1</label>
    </ligand>
</feature>
<feature type="domain" description="Cyclic nucleotide-binding" evidence="12">
    <location>
        <begin position="274"/>
        <end position="389"/>
    </location>
</feature>
<dbReference type="EMBL" id="BSXU01001943">
    <property type="protein sequence ID" value="GMG32635.1"/>
    <property type="molecule type" value="Genomic_DNA"/>
</dbReference>
<dbReference type="PRINTS" id="PR00103">
    <property type="entry name" value="CAMPKINASE"/>
</dbReference>
<dbReference type="GO" id="GO:0005952">
    <property type="term" value="C:cAMP-dependent protein kinase complex"/>
    <property type="evidence" value="ECO:0007669"/>
    <property type="project" value="InterPro"/>
</dbReference>
<dbReference type="InterPro" id="IPR018488">
    <property type="entry name" value="cNMP-bd_CS"/>
</dbReference>
<sequence length="510" mass="55799">MSNQQEFTQALDGLKKEFQTQNPTDVLQFCENYFHDRLQDQRSLLFNQQSKAREAGLNLFPSPEDIAAHEGRSSVVFFKSPFSDNDPHSVHLQHQHHDPEDPRSIPSNHNPIVEPIDPTSGGSGSATVTHTAPATSLFGGFGNNSPFSKSSSNSSRNITESTDPSNANSPSDPTATQFNTTSFGKSNTTTTTTKLNTANTSSPFGKRTFVPGSGFAASLAKTAPMALNANRRTSVSAEALNPDTFSNDNWKPPVHKLTQEQLERLNASVVKNFLFSQLDEESLKTIIYALEEKRVPKGTEIIKQGDEGDYFYVVEQGIIDFYVNGNKVNSSGPGSSFGELALMYNSPRAATATAETDCILWALDRMTFRRILLEGTSKKRSMYEKFLKDVPVLKSLSSYERSKLADALNTESYQAGESVVKEGDAGENFYFIESGTAEVTKEGHDGALSVLNKGDYFGELALLYDSPRQATVKATSSLKVVTLGKSGFQRLLGPAVEVLKLQDPTKQQPN</sequence>
<dbReference type="GO" id="GO:0030552">
    <property type="term" value="F:cAMP binding"/>
    <property type="evidence" value="ECO:0007669"/>
    <property type="project" value="UniProtKB-KW"/>
</dbReference>
<dbReference type="GO" id="GO:0005829">
    <property type="term" value="C:cytosol"/>
    <property type="evidence" value="ECO:0007669"/>
    <property type="project" value="TreeGrafter"/>
</dbReference>
<evidence type="ECO:0000256" key="7">
    <source>
        <dbReference type="ARBA" id="ARBA00023149"/>
    </source>
</evidence>
<dbReference type="AlphaFoldDB" id="A0A9W7DFK6"/>
<feature type="binding site" evidence="10">
    <location>
        <position position="468"/>
    </location>
    <ligand>
        <name>3',5'-cyclic AMP</name>
        <dbReference type="ChEBI" id="CHEBI:58165"/>
        <label>2</label>
    </ligand>
</feature>
<evidence type="ECO:0000313" key="13">
    <source>
        <dbReference type="EMBL" id="GMG32635.1"/>
    </source>
</evidence>
<dbReference type="PROSITE" id="PS00888">
    <property type="entry name" value="CNMP_BINDING_1"/>
    <property type="match status" value="2"/>
</dbReference>
<evidence type="ECO:0000313" key="14">
    <source>
        <dbReference type="Proteomes" id="UP001165063"/>
    </source>
</evidence>
<evidence type="ECO:0000256" key="1">
    <source>
        <dbReference type="ARBA" id="ARBA00005753"/>
    </source>
</evidence>
<dbReference type="Pfam" id="PF00027">
    <property type="entry name" value="cNMP_binding"/>
    <property type="match status" value="2"/>
</dbReference>
<evidence type="ECO:0000256" key="5">
    <source>
        <dbReference type="ARBA" id="ARBA00022737"/>
    </source>
</evidence>
<feature type="binding site" evidence="10">
    <location>
        <position position="339"/>
    </location>
    <ligand>
        <name>3',5'-cyclic AMP</name>
        <dbReference type="ChEBI" id="CHEBI:58165"/>
        <label>1</label>
    </ligand>
</feature>